<dbReference type="Proteomes" id="UP000596661">
    <property type="component" value="Chromosome 7"/>
</dbReference>
<reference evidence="1" key="2">
    <citation type="submission" date="2021-03" db="UniProtKB">
        <authorList>
            <consortium name="EnsemblPlants"/>
        </authorList>
    </citation>
    <scope>IDENTIFICATION</scope>
</reference>
<dbReference type="EnsemblPlants" id="evm.model.07.1050">
    <property type="protein sequence ID" value="cds.evm.model.07.1050"/>
    <property type="gene ID" value="evm.TU.07.1050"/>
</dbReference>
<sequence length="160" mass="17695">MSEKSIQKKVGPRRVSNAPINTLLDISLRGHIIIHGLLSGKACLSRRDLSVLTVVRAGMLDLMVKFPIDHLGLSLEAILRIGFAFPFCTFGARRGCNTRSKAAVKAPDAYPPHIQTQPRKGLESDRLCLMRRGWLELAEVAWSPLDEESEPPRSRDLGLG</sequence>
<evidence type="ECO:0000313" key="1">
    <source>
        <dbReference type="EnsemblPlants" id="cds.evm.model.07.1050"/>
    </source>
</evidence>
<evidence type="ECO:0000313" key="2">
    <source>
        <dbReference type="Proteomes" id="UP000596661"/>
    </source>
</evidence>
<name>A0A803Q132_CANSA</name>
<keyword evidence="2" id="KW-1185">Reference proteome</keyword>
<accession>A0A803Q132</accession>
<dbReference type="EMBL" id="UZAU01000655">
    <property type="status" value="NOT_ANNOTATED_CDS"/>
    <property type="molecule type" value="Genomic_DNA"/>
</dbReference>
<organism evidence="1 2">
    <name type="scientific">Cannabis sativa</name>
    <name type="common">Hemp</name>
    <name type="synonym">Marijuana</name>
    <dbReference type="NCBI Taxonomy" id="3483"/>
    <lineage>
        <taxon>Eukaryota</taxon>
        <taxon>Viridiplantae</taxon>
        <taxon>Streptophyta</taxon>
        <taxon>Embryophyta</taxon>
        <taxon>Tracheophyta</taxon>
        <taxon>Spermatophyta</taxon>
        <taxon>Magnoliopsida</taxon>
        <taxon>eudicotyledons</taxon>
        <taxon>Gunneridae</taxon>
        <taxon>Pentapetalae</taxon>
        <taxon>rosids</taxon>
        <taxon>fabids</taxon>
        <taxon>Rosales</taxon>
        <taxon>Cannabaceae</taxon>
        <taxon>Cannabis</taxon>
    </lineage>
</organism>
<reference evidence="1" key="1">
    <citation type="submission" date="2018-11" db="EMBL/GenBank/DDBJ databases">
        <authorList>
            <person name="Grassa J C."/>
        </authorList>
    </citation>
    <scope>NUCLEOTIDE SEQUENCE [LARGE SCALE GENOMIC DNA]</scope>
</reference>
<dbReference type="AlphaFoldDB" id="A0A803Q132"/>
<dbReference type="Gramene" id="evm.model.07.1050">
    <property type="protein sequence ID" value="cds.evm.model.07.1050"/>
    <property type="gene ID" value="evm.TU.07.1050"/>
</dbReference>
<protein>
    <submittedName>
        <fullName evidence="1">Uncharacterized protein</fullName>
    </submittedName>
</protein>
<proteinExistence type="predicted"/>